<dbReference type="SUPFAM" id="SSF48208">
    <property type="entry name" value="Six-hairpin glycosidases"/>
    <property type="match status" value="1"/>
</dbReference>
<reference evidence="7" key="1">
    <citation type="submission" date="2020-10" db="EMBL/GenBank/DDBJ databases">
        <title>High-Quality Genome Resource of Clonostachys rosea strain S41 by Oxford Nanopore Long-Read Sequencing.</title>
        <authorList>
            <person name="Wang H."/>
        </authorList>
    </citation>
    <scope>NUCLEOTIDE SEQUENCE</scope>
    <source>
        <strain evidence="7">S41</strain>
    </source>
</reference>
<dbReference type="Pfam" id="PF05592">
    <property type="entry name" value="Bac_rhamnosid"/>
    <property type="match status" value="1"/>
</dbReference>
<dbReference type="GO" id="GO:0005975">
    <property type="term" value="P:carbohydrate metabolic process"/>
    <property type="evidence" value="ECO:0007669"/>
    <property type="project" value="InterPro"/>
</dbReference>
<comment type="catalytic activity">
    <reaction evidence="1">
        <text>Hydrolysis of terminal non-reducing alpha-L-rhamnose residues in alpha-L-rhamnosides.</text>
        <dbReference type="EC" id="3.2.1.40"/>
    </reaction>
</comment>
<feature type="domain" description="Alpha-L-rhamnosidase six-hairpin glycosidase" evidence="6">
    <location>
        <begin position="533"/>
        <end position="871"/>
    </location>
</feature>
<protein>
    <recommendedName>
        <fullName evidence="2">alpha-L-rhamnosidase</fullName>
        <ecNumber evidence="2">3.2.1.40</ecNumber>
    </recommendedName>
</protein>
<dbReference type="GO" id="GO:0030596">
    <property type="term" value="F:alpha-L-rhamnosidase activity"/>
    <property type="evidence" value="ECO:0007669"/>
    <property type="project" value="UniProtKB-EC"/>
</dbReference>
<sequence>MLSYKTLLITVLSSLIVAAPFEARDDLFFSPSQVWLYGASRGRTAPTSTGMVSKASTSGGRATITTLLTFKYPPEVDGLKCQFEFYLDLNSTVKGSAKLDLFSSIRPLTSNDTVYWSRGNQRGVELGRLSVSPGASATWDATYNEYLTEKTDCKAPGTVEGFELKAYDLEITRDSDGVPRLYNVNSSDSVYVPWPDEPLGSAELASVRVRAYGGSDDSSSPTEWSEVVTVETGLLDEDWGGAVSIAAEYTQPSDAPLRPLYFRKSFQLESEVKSARLYITAHGLYKAEINGAAVGDIVLAPGIQSYWNRLVYDTYDVTDKLKSGENVIGALVGEGWYSGRYGFSATRHHWGDQQGLLSLLVIQLKDGSEVKIPSDTSWEAIDGPVITSEIYDGEVYDARLEKGIAWEAYPSRQFPLHRIQEVKPVSVFNSPAGKTLVDFGQNLVGWLRLKVQGPAGSLITIRHAEVLDEGEIGIRPLRTALARLNITLGEDELDFEPSFTYFGFRYIQVEGWPEGYPLDETSVKAIVIHSDMERTGWLETSHEMLNQFHQNTVWSMKGNFFSIPTDCPQRDERLGWTGDATVFAPAANFLHDTAGFWRGWHRDVWSEMQNLGPEDRDIAAFFIPYLPPTEAPTAAAVWGDVAVSGPFELWQTTGDPVILEEQFVQSQAWLSTGIPRNDRGLWALDSFGFGDWLDPTAPPESPGQALTHNILVADSYLIRMTEMVANMSQALGKDDLAQQYREERQKLIGEYQKFWMNDGGELANRSQTAYSLALNFEIYTDEEKKAAASQTLRDIIEENNYLVGTGFAGTPLWGLRCTEVPSWLYQVKMGATTTWERWDSMLADGTINPGEMTSFNHYAFGGVANWMHQVIGGLAPQEPGWKKFLSPQSPEEDSPEPTVLI</sequence>
<dbReference type="InterPro" id="IPR012341">
    <property type="entry name" value="6hp_glycosidase-like_sf"/>
</dbReference>
<comment type="caution">
    <text evidence="7">The sequence shown here is derived from an EMBL/GenBank/DDBJ whole genome shotgun (WGS) entry which is preliminary data.</text>
</comment>
<dbReference type="InterPro" id="IPR008902">
    <property type="entry name" value="Rhamnosid_concanavalin"/>
</dbReference>
<evidence type="ECO:0000313" key="8">
    <source>
        <dbReference type="Proteomes" id="UP000616885"/>
    </source>
</evidence>
<evidence type="ECO:0000256" key="1">
    <source>
        <dbReference type="ARBA" id="ARBA00001445"/>
    </source>
</evidence>
<feature type="domain" description="Alpha-L-rhamnosidase concanavalin-like" evidence="4">
    <location>
        <begin position="431"/>
        <end position="529"/>
    </location>
</feature>
<evidence type="ECO:0000259" key="6">
    <source>
        <dbReference type="Pfam" id="PF17389"/>
    </source>
</evidence>
<dbReference type="EC" id="3.2.1.40" evidence="2"/>
<dbReference type="EMBL" id="JADCTT010000014">
    <property type="protein sequence ID" value="KAF9744547.1"/>
    <property type="molecule type" value="Genomic_DNA"/>
</dbReference>
<feature type="domain" description="Bacterial alpha-L-rhamnosidase N-terminal" evidence="5">
    <location>
        <begin position="271"/>
        <end position="408"/>
    </location>
</feature>
<evidence type="ECO:0000256" key="3">
    <source>
        <dbReference type="SAM" id="SignalP"/>
    </source>
</evidence>
<dbReference type="Pfam" id="PF25788">
    <property type="entry name" value="Ig_Rha78A_N"/>
    <property type="match status" value="1"/>
</dbReference>
<dbReference type="Gene3D" id="2.60.120.260">
    <property type="entry name" value="Galactose-binding domain-like"/>
    <property type="match status" value="2"/>
</dbReference>
<feature type="chain" id="PRO_5034412460" description="alpha-L-rhamnosidase" evidence="3">
    <location>
        <begin position="24"/>
        <end position="901"/>
    </location>
</feature>
<evidence type="ECO:0000256" key="2">
    <source>
        <dbReference type="ARBA" id="ARBA00012652"/>
    </source>
</evidence>
<accession>A0A8H7K9E3</accession>
<dbReference type="InterPro" id="IPR016007">
    <property type="entry name" value="Alpha_rhamnosid"/>
</dbReference>
<dbReference type="Proteomes" id="UP000616885">
    <property type="component" value="Unassembled WGS sequence"/>
</dbReference>
<evidence type="ECO:0000259" key="4">
    <source>
        <dbReference type="Pfam" id="PF05592"/>
    </source>
</evidence>
<dbReference type="PANTHER" id="PTHR33307:SF6">
    <property type="entry name" value="ALPHA-RHAMNOSIDASE (EUROFUNG)-RELATED"/>
    <property type="match status" value="1"/>
</dbReference>
<dbReference type="AlphaFoldDB" id="A0A8H7K9E3"/>
<dbReference type="InterPro" id="IPR008928">
    <property type="entry name" value="6-hairpin_glycosidase_sf"/>
</dbReference>
<dbReference type="Pfam" id="PF08531">
    <property type="entry name" value="Bac_rhamnosid_N"/>
    <property type="match status" value="1"/>
</dbReference>
<feature type="signal peptide" evidence="3">
    <location>
        <begin position="1"/>
        <end position="23"/>
    </location>
</feature>
<dbReference type="PANTHER" id="PTHR33307">
    <property type="entry name" value="ALPHA-RHAMNOSIDASE (EUROFUNG)"/>
    <property type="match status" value="1"/>
</dbReference>
<dbReference type="Pfam" id="PF17389">
    <property type="entry name" value="Bac_rhamnosid6H"/>
    <property type="match status" value="1"/>
</dbReference>
<proteinExistence type="predicted"/>
<gene>
    <name evidence="7" type="ORF">IM811_005328</name>
</gene>
<dbReference type="Gene3D" id="1.50.10.10">
    <property type="match status" value="1"/>
</dbReference>
<keyword evidence="3" id="KW-0732">Signal</keyword>
<evidence type="ECO:0000259" key="5">
    <source>
        <dbReference type="Pfam" id="PF08531"/>
    </source>
</evidence>
<dbReference type="InterPro" id="IPR013737">
    <property type="entry name" value="Bac_rhamnosid_N"/>
</dbReference>
<organism evidence="7 8">
    <name type="scientific">Bionectria ochroleuca</name>
    <name type="common">Gliocladium roseum</name>
    <dbReference type="NCBI Taxonomy" id="29856"/>
    <lineage>
        <taxon>Eukaryota</taxon>
        <taxon>Fungi</taxon>
        <taxon>Dikarya</taxon>
        <taxon>Ascomycota</taxon>
        <taxon>Pezizomycotina</taxon>
        <taxon>Sordariomycetes</taxon>
        <taxon>Hypocreomycetidae</taxon>
        <taxon>Hypocreales</taxon>
        <taxon>Bionectriaceae</taxon>
        <taxon>Clonostachys</taxon>
    </lineage>
</organism>
<dbReference type="InterPro" id="IPR035396">
    <property type="entry name" value="Bac_rhamnosid6H"/>
</dbReference>
<evidence type="ECO:0000313" key="7">
    <source>
        <dbReference type="EMBL" id="KAF9744547.1"/>
    </source>
</evidence>
<name>A0A8H7K9E3_BIOOC</name>